<sequence length="436" mass="47533">MSKRNKNLLIILLIALAILAFFWFTREKPGTLAPGETPSTNFWSQFNPFKPSTPTPGAPAEPGDTTDIPTAGEDQELRLRRVSNMPVAGYTVYQKERYVEVPPPLITAEGGTPPKAVAPPETEFAPTLRYVARATGNIYQTFVDIIDERKFTGTLVPKVYEAYFGNKGEAVIMRRLKVDERTIETFAGALPKELLGGDTSENNEVGGTFLPDNITDMSVSSDGSKIFYLYNQGESVIGTTSGVLGDKKVQVFDSPFSEWLTSWPSAKMIVLTTKPSGNIPGYLYALNPDTKSLAKILGGINGLTAIGSPSGKLILYGDSSLSLNIYDLETRSSLALGARTLPEKCVWNKGSTAIYCAVPKSAPGAFYPDSWYRGEVSFNDDIWKIDVETGSGAIILEPTRAPGGVVVDGIKPSLDENESYLFFVNKSDSYLWEIKL</sequence>
<protein>
    <submittedName>
        <fullName evidence="3">Uncharacterized protein</fullName>
    </submittedName>
</protein>
<dbReference type="AlphaFoldDB" id="A0A1F6XEV3"/>
<gene>
    <name evidence="3" type="ORF">A2933_00680</name>
</gene>
<comment type="caution">
    <text evidence="3">The sequence shown here is derived from an EMBL/GenBank/DDBJ whole genome shotgun (WGS) entry which is preliminary data.</text>
</comment>
<evidence type="ECO:0000256" key="2">
    <source>
        <dbReference type="SAM" id="Phobius"/>
    </source>
</evidence>
<dbReference type="EMBL" id="MFVH01000001">
    <property type="protein sequence ID" value="OGI92720.1"/>
    <property type="molecule type" value="Genomic_DNA"/>
</dbReference>
<dbReference type="SUPFAM" id="SSF82171">
    <property type="entry name" value="DPP6 N-terminal domain-like"/>
    <property type="match status" value="1"/>
</dbReference>
<keyword evidence="2" id="KW-0812">Transmembrane</keyword>
<evidence type="ECO:0000313" key="4">
    <source>
        <dbReference type="Proteomes" id="UP000179381"/>
    </source>
</evidence>
<accession>A0A1F6XEV3</accession>
<feature type="compositionally biased region" description="Polar residues" evidence="1">
    <location>
        <begin position="37"/>
        <end position="50"/>
    </location>
</feature>
<feature type="transmembrane region" description="Helical" evidence="2">
    <location>
        <begin position="7"/>
        <end position="24"/>
    </location>
</feature>
<organism evidence="3 4">
    <name type="scientific">Candidatus Nomurabacteria bacterium RIFCSPLOWO2_01_FULL_46_18</name>
    <dbReference type="NCBI Taxonomy" id="1801783"/>
    <lineage>
        <taxon>Bacteria</taxon>
        <taxon>Candidatus Nomuraibacteriota</taxon>
    </lineage>
</organism>
<proteinExistence type="predicted"/>
<keyword evidence="2" id="KW-0472">Membrane</keyword>
<dbReference type="Proteomes" id="UP000179381">
    <property type="component" value="Unassembled WGS sequence"/>
</dbReference>
<evidence type="ECO:0000313" key="3">
    <source>
        <dbReference type="EMBL" id="OGI92720.1"/>
    </source>
</evidence>
<reference evidence="3 4" key="1">
    <citation type="journal article" date="2016" name="Nat. Commun.">
        <title>Thousands of microbial genomes shed light on interconnected biogeochemical processes in an aquifer system.</title>
        <authorList>
            <person name="Anantharaman K."/>
            <person name="Brown C.T."/>
            <person name="Hug L.A."/>
            <person name="Sharon I."/>
            <person name="Castelle C.J."/>
            <person name="Probst A.J."/>
            <person name="Thomas B.C."/>
            <person name="Singh A."/>
            <person name="Wilkins M.J."/>
            <person name="Karaoz U."/>
            <person name="Brodie E.L."/>
            <person name="Williams K.H."/>
            <person name="Hubbard S.S."/>
            <person name="Banfield J.F."/>
        </authorList>
    </citation>
    <scope>NUCLEOTIDE SEQUENCE [LARGE SCALE GENOMIC DNA]</scope>
</reference>
<feature type="region of interest" description="Disordered" evidence="1">
    <location>
        <begin position="33"/>
        <end position="72"/>
    </location>
</feature>
<evidence type="ECO:0000256" key="1">
    <source>
        <dbReference type="SAM" id="MobiDB-lite"/>
    </source>
</evidence>
<name>A0A1F6XEV3_9BACT</name>
<keyword evidence="2" id="KW-1133">Transmembrane helix</keyword>